<keyword evidence="4" id="KW-0812">Transmembrane</keyword>
<dbReference type="Pfam" id="PF12833">
    <property type="entry name" value="HTH_18"/>
    <property type="match status" value="1"/>
</dbReference>
<keyword evidence="3" id="KW-0804">Transcription</keyword>
<keyword evidence="2" id="KW-0238">DNA-binding</keyword>
<accession>A0ABV7EYH3</accession>
<dbReference type="InterPro" id="IPR018060">
    <property type="entry name" value="HTH_AraC"/>
</dbReference>
<dbReference type="PANTHER" id="PTHR47894:SF1">
    <property type="entry name" value="HTH-TYPE TRANSCRIPTIONAL REGULATOR VQSM"/>
    <property type="match status" value="1"/>
</dbReference>
<dbReference type="Gene3D" id="1.10.10.60">
    <property type="entry name" value="Homeodomain-like"/>
    <property type="match status" value="1"/>
</dbReference>
<dbReference type="EMBL" id="JBHRTP010000003">
    <property type="protein sequence ID" value="MFC3106617.1"/>
    <property type="molecule type" value="Genomic_DNA"/>
</dbReference>
<dbReference type="Pfam" id="PF12625">
    <property type="entry name" value="Arabinose_bd"/>
    <property type="match status" value="1"/>
</dbReference>
<gene>
    <name evidence="6" type="ORF">ACFOFO_01350</name>
</gene>
<dbReference type="PANTHER" id="PTHR47894">
    <property type="entry name" value="HTH-TYPE TRANSCRIPTIONAL REGULATOR GADX"/>
    <property type="match status" value="1"/>
</dbReference>
<keyword evidence="1" id="KW-0805">Transcription regulation</keyword>
<evidence type="ECO:0000256" key="3">
    <source>
        <dbReference type="ARBA" id="ARBA00023163"/>
    </source>
</evidence>
<evidence type="ECO:0000313" key="7">
    <source>
        <dbReference type="Proteomes" id="UP001595530"/>
    </source>
</evidence>
<evidence type="ECO:0000256" key="4">
    <source>
        <dbReference type="SAM" id="Phobius"/>
    </source>
</evidence>
<feature type="domain" description="HTH araC/xylS-type" evidence="5">
    <location>
        <begin position="227"/>
        <end position="327"/>
    </location>
</feature>
<dbReference type="InterPro" id="IPR032687">
    <property type="entry name" value="AraC-type_N"/>
</dbReference>
<dbReference type="InterPro" id="IPR009057">
    <property type="entry name" value="Homeodomain-like_sf"/>
</dbReference>
<dbReference type="SMART" id="SM00342">
    <property type="entry name" value="HTH_ARAC"/>
    <property type="match status" value="1"/>
</dbReference>
<evidence type="ECO:0000256" key="1">
    <source>
        <dbReference type="ARBA" id="ARBA00023015"/>
    </source>
</evidence>
<evidence type="ECO:0000259" key="5">
    <source>
        <dbReference type="PROSITE" id="PS01124"/>
    </source>
</evidence>
<evidence type="ECO:0000256" key="2">
    <source>
        <dbReference type="ARBA" id="ARBA00023125"/>
    </source>
</evidence>
<evidence type="ECO:0000313" key="6">
    <source>
        <dbReference type="EMBL" id="MFC3106617.1"/>
    </source>
</evidence>
<protein>
    <submittedName>
        <fullName evidence="6">AraC family transcriptional regulator ligand-binding domain-containing protein</fullName>
    </submittedName>
</protein>
<dbReference type="Proteomes" id="UP001595530">
    <property type="component" value="Unassembled WGS sequence"/>
</dbReference>
<reference evidence="7" key="1">
    <citation type="journal article" date="2019" name="Int. J. Syst. Evol. Microbiol.">
        <title>The Global Catalogue of Microorganisms (GCM) 10K type strain sequencing project: providing services to taxonomists for standard genome sequencing and annotation.</title>
        <authorList>
            <consortium name="The Broad Institute Genomics Platform"/>
            <consortium name="The Broad Institute Genome Sequencing Center for Infectious Disease"/>
            <person name="Wu L."/>
            <person name="Ma J."/>
        </authorList>
    </citation>
    <scope>NUCLEOTIDE SEQUENCE [LARGE SCALE GENOMIC DNA]</scope>
    <source>
        <strain evidence="7">KCTC 42986</strain>
    </source>
</reference>
<keyword evidence="7" id="KW-1185">Reference proteome</keyword>
<dbReference type="PROSITE" id="PS01124">
    <property type="entry name" value="HTH_ARAC_FAMILY_2"/>
    <property type="match status" value="1"/>
</dbReference>
<dbReference type="RefSeq" id="WP_390325044.1">
    <property type="nucleotide sequence ID" value="NZ_JBHRTP010000003.1"/>
</dbReference>
<keyword evidence="4" id="KW-1133">Transmembrane helix</keyword>
<organism evidence="6 7">
    <name type="scientific">Undibacterium arcticum</name>
    <dbReference type="NCBI Taxonomy" id="1762892"/>
    <lineage>
        <taxon>Bacteria</taxon>
        <taxon>Pseudomonadati</taxon>
        <taxon>Pseudomonadota</taxon>
        <taxon>Betaproteobacteria</taxon>
        <taxon>Burkholderiales</taxon>
        <taxon>Oxalobacteraceae</taxon>
        <taxon>Undibacterium</taxon>
    </lineage>
</organism>
<sequence>MARRKQPLSPPRRGMPDALAARLLRELGQAGPSGTLSAGDFAELYREAIGALEERVARGEGHPPMSQEEVNLLCRCVLSASTLAEAVKLAVQFCAMLHPRAGELALERRQNTVVFRMNSLRRRHSIAACLVDITGLYAYLLLFGWLIGEPLRPAEVFLSHPRREDAGPFLGLFEAPVVMGQKSCGFSFDARLLARPVMRQARDLAAFLARFPFDVTAGPAGMASLPQRVNAHLEAALAERVPLPGCAVLAELLDLSESSLRRQLQSEGSSLSSLRDACLRRAAQRLLRQTDMAVEEIAGQLGFSNGGAFRRAFRRWTGQAPTALRRAG</sequence>
<comment type="caution">
    <text evidence="6">The sequence shown here is derived from an EMBL/GenBank/DDBJ whole genome shotgun (WGS) entry which is preliminary data.</text>
</comment>
<proteinExistence type="predicted"/>
<keyword evidence="4" id="KW-0472">Membrane</keyword>
<dbReference type="SUPFAM" id="SSF46689">
    <property type="entry name" value="Homeodomain-like"/>
    <property type="match status" value="1"/>
</dbReference>
<name>A0ABV7EYH3_9BURK</name>
<feature type="transmembrane region" description="Helical" evidence="4">
    <location>
        <begin position="126"/>
        <end position="147"/>
    </location>
</feature>